<evidence type="ECO:0000256" key="2">
    <source>
        <dbReference type="ARBA" id="ARBA00022664"/>
    </source>
</evidence>
<dbReference type="GO" id="GO:0003723">
    <property type="term" value="F:RNA binding"/>
    <property type="evidence" value="ECO:0007669"/>
    <property type="project" value="TreeGrafter"/>
</dbReference>
<keyword evidence="5" id="KW-0269">Exonuclease</keyword>
<dbReference type="GO" id="GO:0005634">
    <property type="term" value="C:nucleus"/>
    <property type="evidence" value="ECO:0007669"/>
    <property type="project" value="TreeGrafter"/>
</dbReference>
<dbReference type="GO" id="GO:0000956">
    <property type="term" value="P:nuclear-transcribed mRNA catabolic process"/>
    <property type="evidence" value="ECO:0007669"/>
    <property type="project" value="TreeGrafter"/>
</dbReference>
<feature type="region of interest" description="Disordered" evidence="7">
    <location>
        <begin position="886"/>
        <end position="921"/>
    </location>
</feature>
<dbReference type="InterPro" id="IPR027073">
    <property type="entry name" value="5_3_exoribonuclease"/>
</dbReference>
<dbReference type="Gene3D" id="3.40.1350.100">
    <property type="match status" value="2"/>
</dbReference>
<evidence type="ECO:0000256" key="1">
    <source>
        <dbReference type="ARBA" id="ARBA00006994"/>
    </source>
</evidence>
<dbReference type="InterPro" id="IPR041412">
    <property type="entry name" value="Xrn1_helical"/>
</dbReference>
<dbReference type="EMBL" id="JATAAI010000066">
    <property type="protein sequence ID" value="KAK1732493.1"/>
    <property type="molecule type" value="Genomic_DNA"/>
</dbReference>
<evidence type="ECO:0000256" key="6">
    <source>
        <dbReference type="SAM" id="Coils"/>
    </source>
</evidence>
<proteinExistence type="inferred from homology"/>
<dbReference type="Pfam" id="PF03159">
    <property type="entry name" value="XRN_N"/>
    <property type="match status" value="1"/>
</dbReference>
<dbReference type="FunFam" id="3.40.50.12390:FF:000003">
    <property type="entry name" value="5'-3' exoribonuclease"/>
    <property type="match status" value="1"/>
</dbReference>
<feature type="compositionally biased region" description="Basic residues" evidence="7">
    <location>
        <begin position="900"/>
        <end position="913"/>
    </location>
</feature>
<evidence type="ECO:0000313" key="10">
    <source>
        <dbReference type="EMBL" id="KAK1732493.1"/>
    </source>
</evidence>
<keyword evidence="11" id="KW-1185">Reference proteome</keyword>
<keyword evidence="3" id="KW-0540">Nuclease</keyword>
<keyword evidence="4 10" id="KW-0378">Hydrolase</keyword>
<keyword evidence="2" id="KW-0507">mRNA processing</keyword>
<dbReference type="GO" id="GO:0006397">
    <property type="term" value="P:mRNA processing"/>
    <property type="evidence" value="ECO:0007669"/>
    <property type="project" value="UniProtKB-KW"/>
</dbReference>
<dbReference type="PANTHER" id="PTHR12341:SF41">
    <property type="entry name" value="5'-3' EXORIBONUCLEASE 2"/>
    <property type="match status" value="1"/>
</dbReference>
<name>A0AAD9D486_9STRA</name>
<feature type="compositionally biased region" description="Acidic residues" evidence="7">
    <location>
        <begin position="525"/>
        <end position="534"/>
    </location>
</feature>
<dbReference type="Pfam" id="PF17846">
    <property type="entry name" value="XRN_M"/>
    <property type="match status" value="1"/>
</dbReference>
<feature type="region of interest" description="Disordered" evidence="7">
    <location>
        <begin position="413"/>
        <end position="441"/>
    </location>
</feature>
<feature type="compositionally biased region" description="Basic residues" evidence="7">
    <location>
        <begin position="420"/>
        <end position="432"/>
    </location>
</feature>
<evidence type="ECO:0000313" key="11">
    <source>
        <dbReference type="Proteomes" id="UP001224775"/>
    </source>
</evidence>
<feature type="domain" description="Xrn1 N-terminal" evidence="8">
    <location>
        <begin position="1"/>
        <end position="255"/>
    </location>
</feature>
<feature type="compositionally biased region" description="Basic and acidic residues" evidence="7">
    <location>
        <begin position="124"/>
        <end position="134"/>
    </location>
</feature>
<dbReference type="InterPro" id="IPR004859">
    <property type="entry name" value="Xrn1_N"/>
</dbReference>
<evidence type="ECO:0000256" key="5">
    <source>
        <dbReference type="ARBA" id="ARBA00022839"/>
    </source>
</evidence>
<dbReference type="PANTHER" id="PTHR12341">
    <property type="entry name" value="5'-&gt;3' EXORIBONUCLEASE"/>
    <property type="match status" value="1"/>
</dbReference>
<sequence>MGVPAFYRWLSEKYPKIVQDVLEDRVHLVAGQGSIRVPFDATKPNPSGLEADNLYIDMNGIIHPCSHPENGPQPKNEQEMYENVCLYVDRLMRAVRPRKLLYLAIDGVAPRAKMNQQRSRRFRSAQEARERAETEVQVRESLEEQGVKVAASEKPWDSNVITPGTKFMIDLSEYIRFYVRKRIATDKAWKNIKVIFSDASVPGEGEHKIMSHVRQQRAQPGYNPNLVHVLHGLDADLIMLALATHEAHFYILREEVLFGRRSVEATEQRREESGFAFKQKLMDEAAGGTAMELPENANKPLQRLSVPVLREYLANEFSSVMNPPFRGEVSFERLVDDVVFMCFFVGNDFLPHLPSLDIRDGGLDYLFNVYKRLLPGLGGYLTDHGGKVNLDRVDVILAEVGAIEDHVFQLKHKNEENDKRRRQMQKQNRTHGNKMPAGGIVNAPQQDFQKLGRAGRMLAADNKDIKLQRGHTAKEELRQKLKGKTKPALDNANAAEALKRELLGGGTKRKASEIASEETSTASNGDEEMTIDETETSKTSDSEMETEEDKKAAAKKLKEKIKAIEQAKLDDYAKNVKDNVKLHEAGWKDRYYTDKCKADDVQNNGGREHLFRSYVKGLCWVMKYYYEGCPSWKWYFPFHYAPFASDLRNIERFQKDCETFDDSEPFKPIEQLLSVLPEDSSHAVPKEARWLMADEESPIIDFYPHDVPCDPNGKAMPWLWVVLLPFIDEERLLAALHPTMKKWTTKELLCNSRGLDDGYVFLHKEHALSKEISFVVTSKDEYVKNKFCLSDKDVAKISSFFGFVRKPLSHELYEFDDNSMVPLPASASKISRSSDLFSSAVEPNEAICLAFTEPTMKSHRSEILSGAVLPPSILTDEDRRIRRPRLNRGGDTIANMGGHNKNKKGGKKKKAASKSKDAGEIVSPEDQIRLLQSQTSSLEFQLACKAEETTDGIAVCADLRSALAEANKKHQEEKQMTADISATMTRQFKSMQHQLLEKITERERIIQNLRDELLEAQKQSAEQLAAKERIIQQKDEEAALCRQEIEDLCKHFADLFVDASKQISSVMTKGPLREASCTSANAFSTPTAPRGLMARGLSMQKSSDIDNGVQNVDTKEYYNSDDKTRRQILINTAVAVLAASSSSPSLAEEMKDSNKSGVVSTGKLASLLKSTPTFAIVDARGVPYFVVGEDAKLTSYFFLSYTEAKRILDVAISSSDQAIKETKKEIKQKKGTVTKEDEVEIGINPWKQARITSVPLDLAVSLCSKGKLAGAYFRLAPAESDIEDALQIDGSDDLPEGKVPLFYVEDFTIADQEPLYFQKEQLITDWKREQKSGDKTAEPVVKVSELFATITEMVRPDGKDEELKSIVFVAPLESEKRAKQCLKGEKEPFRLGERNIVLHNPAAAE</sequence>
<feature type="compositionally biased region" description="Low complexity" evidence="7">
    <location>
        <begin position="513"/>
        <end position="523"/>
    </location>
</feature>
<evidence type="ECO:0000259" key="8">
    <source>
        <dbReference type="Pfam" id="PF03159"/>
    </source>
</evidence>
<dbReference type="Gene3D" id="1.25.40.1050">
    <property type="match status" value="1"/>
</dbReference>
<evidence type="ECO:0000256" key="3">
    <source>
        <dbReference type="ARBA" id="ARBA00022722"/>
    </source>
</evidence>
<gene>
    <name evidence="10" type="ORF">QTG54_016887</name>
</gene>
<evidence type="ECO:0000259" key="9">
    <source>
        <dbReference type="Pfam" id="PF17846"/>
    </source>
</evidence>
<feature type="region of interest" description="Disordered" evidence="7">
    <location>
        <begin position="503"/>
        <end position="552"/>
    </location>
</feature>
<reference evidence="10" key="1">
    <citation type="submission" date="2023-06" db="EMBL/GenBank/DDBJ databases">
        <title>Survivors Of The Sea: Transcriptome response of Skeletonema marinoi to long-term dormancy.</title>
        <authorList>
            <person name="Pinder M.I.M."/>
            <person name="Kourtchenko O."/>
            <person name="Robertson E.K."/>
            <person name="Larsson T."/>
            <person name="Maumus F."/>
            <person name="Osuna-Cruz C.M."/>
            <person name="Vancaester E."/>
            <person name="Stenow R."/>
            <person name="Vandepoele K."/>
            <person name="Ploug H."/>
            <person name="Bruchert V."/>
            <person name="Godhe A."/>
            <person name="Topel M."/>
        </authorList>
    </citation>
    <scope>NUCLEOTIDE SEQUENCE</scope>
    <source>
        <strain evidence="10">R05AC</strain>
    </source>
</reference>
<organism evidence="10 11">
    <name type="scientific">Skeletonema marinoi</name>
    <dbReference type="NCBI Taxonomy" id="267567"/>
    <lineage>
        <taxon>Eukaryota</taxon>
        <taxon>Sar</taxon>
        <taxon>Stramenopiles</taxon>
        <taxon>Ochrophyta</taxon>
        <taxon>Bacillariophyta</taxon>
        <taxon>Coscinodiscophyceae</taxon>
        <taxon>Thalassiosirophycidae</taxon>
        <taxon>Thalassiosirales</taxon>
        <taxon>Skeletonemataceae</taxon>
        <taxon>Skeletonema</taxon>
        <taxon>Skeletonema marinoi-dohrnii complex</taxon>
    </lineage>
</organism>
<protein>
    <submittedName>
        <fullName evidence="10">5'-3' exoribonuclease</fullName>
        <ecNumber evidence="10">3.1.13.-</ecNumber>
    </submittedName>
</protein>
<dbReference type="Proteomes" id="UP001224775">
    <property type="component" value="Unassembled WGS sequence"/>
</dbReference>
<feature type="coiled-coil region" evidence="6">
    <location>
        <begin position="956"/>
        <end position="1026"/>
    </location>
</feature>
<feature type="region of interest" description="Disordered" evidence="7">
    <location>
        <begin position="114"/>
        <end position="134"/>
    </location>
</feature>
<keyword evidence="6" id="KW-0175">Coiled coil</keyword>
<accession>A0AAD9D486</accession>
<comment type="similarity">
    <text evidence="1">Belongs to the 5'-3' exonuclease family. XRN2/RAT1 subfamily.</text>
</comment>
<evidence type="ECO:0000256" key="4">
    <source>
        <dbReference type="ARBA" id="ARBA00022801"/>
    </source>
</evidence>
<evidence type="ECO:0000256" key="7">
    <source>
        <dbReference type="SAM" id="MobiDB-lite"/>
    </source>
</evidence>
<feature type="domain" description="Xrn1 helical" evidence="9">
    <location>
        <begin position="330"/>
        <end position="878"/>
    </location>
</feature>
<comment type="caution">
    <text evidence="10">The sequence shown here is derived from an EMBL/GenBank/DDBJ whole genome shotgun (WGS) entry which is preliminary data.</text>
</comment>
<dbReference type="EC" id="3.1.13.-" evidence="10"/>
<dbReference type="Gene3D" id="3.40.50.12390">
    <property type="match status" value="1"/>
</dbReference>
<dbReference type="CDD" id="cd18673">
    <property type="entry name" value="PIN_XRN1-2-like"/>
    <property type="match status" value="1"/>
</dbReference>
<dbReference type="GO" id="GO:0004534">
    <property type="term" value="F:5'-3' RNA exonuclease activity"/>
    <property type="evidence" value="ECO:0007669"/>
    <property type="project" value="TreeGrafter"/>
</dbReference>